<keyword evidence="11 17" id="KW-1133">Transmembrane helix</keyword>
<dbReference type="SUPFAM" id="SSF158472">
    <property type="entry name" value="HAMP domain-like"/>
    <property type="match status" value="1"/>
</dbReference>
<keyword evidence="13" id="KW-0843">Virulence</keyword>
<dbReference type="PROSITE" id="PS50885">
    <property type="entry name" value="HAMP"/>
    <property type="match status" value="1"/>
</dbReference>
<evidence type="ECO:0000256" key="17">
    <source>
        <dbReference type="SAM" id="Phobius"/>
    </source>
</evidence>
<dbReference type="FunFam" id="1.10.287.130:FF:000001">
    <property type="entry name" value="Two-component sensor histidine kinase"/>
    <property type="match status" value="1"/>
</dbReference>
<keyword evidence="5" id="KW-0597">Phosphoprotein</keyword>
<comment type="subcellular location">
    <subcellularLocation>
        <location evidence="2">Cell membrane</location>
        <topology evidence="2">Multi-pass membrane protein</topology>
    </subcellularLocation>
</comment>
<dbReference type="InterPro" id="IPR003660">
    <property type="entry name" value="HAMP_dom"/>
</dbReference>
<dbReference type="PANTHER" id="PTHR45528">
    <property type="entry name" value="SENSOR HISTIDINE KINASE CPXA"/>
    <property type="match status" value="1"/>
</dbReference>
<evidence type="ECO:0000259" key="18">
    <source>
        <dbReference type="PROSITE" id="PS50109"/>
    </source>
</evidence>
<feature type="domain" description="Histidine kinase" evidence="18">
    <location>
        <begin position="235"/>
        <end position="449"/>
    </location>
</feature>
<keyword evidence="21" id="KW-1185">Reference proteome</keyword>
<dbReference type="AlphaFoldDB" id="A0A2V3WBR3"/>
<dbReference type="SMART" id="SM00388">
    <property type="entry name" value="HisKA"/>
    <property type="match status" value="1"/>
</dbReference>
<evidence type="ECO:0000256" key="8">
    <source>
        <dbReference type="ARBA" id="ARBA00022741"/>
    </source>
</evidence>
<feature type="transmembrane region" description="Helical" evidence="17">
    <location>
        <begin position="6"/>
        <end position="28"/>
    </location>
</feature>
<dbReference type="Gene3D" id="3.30.565.10">
    <property type="entry name" value="Histidine kinase-like ATPase, C-terminal domain"/>
    <property type="match status" value="1"/>
</dbReference>
<dbReference type="PRINTS" id="PR00344">
    <property type="entry name" value="BCTRLSENSOR"/>
</dbReference>
<keyword evidence="7 17" id="KW-0812">Transmembrane</keyword>
<evidence type="ECO:0000256" key="10">
    <source>
        <dbReference type="ARBA" id="ARBA00022840"/>
    </source>
</evidence>
<dbReference type="InterPro" id="IPR036097">
    <property type="entry name" value="HisK_dim/P_sf"/>
</dbReference>
<dbReference type="Gene3D" id="6.10.340.10">
    <property type="match status" value="1"/>
</dbReference>
<dbReference type="Pfam" id="PF00672">
    <property type="entry name" value="HAMP"/>
    <property type="match status" value="1"/>
</dbReference>
<dbReference type="InterPro" id="IPR005467">
    <property type="entry name" value="His_kinase_dom"/>
</dbReference>
<dbReference type="SMART" id="SM00387">
    <property type="entry name" value="HATPase_c"/>
    <property type="match status" value="1"/>
</dbReference>
<dbReference type="InterPro" id="IPR003661">
    <property type="entry name" value="HisK_dim/P_dom"/>
</dbReference>
<comment type="function">
    <text evidence="15">Member of the two-component regulatory system HssS/HssR involved in intracellular heme homeostasis and tempering of staphylococcal virulence. HssS functions as a heme sensor histidine kinase which is autophosphorylated at a histidine residue and transfers its phosphate group to an aspartate residue of HssR. HssR/HssS activates the expression of hrtAB, an efflux pump, in response to extracellular heme, hemin, hemoglobin or blood.</text>
</comment>
<dbReference type="Pfam" id="PF00512">
    <property type="entry name" value="HisKA"/>
    <property type="match status" value="1"/>
</dbReference>
<dbReference type="InterPro" id="IPR003594">
    <property type="entry name" value="HATPase_dom"/>
</dbReference>
<evidence type="ECO:0000256" key="6">
    <source>
        <dbReference type="ARBA" id="ARBA00022679"/>
    </source>
</evidence>
<gene>
    <name evidence="20" type="ORF">DES38_105141</name>
</gene>
<dbReference type="InterPro" id="IPR050398">
    <property type="entry name" value="HssS/ArlS-like"/>
</dbReference>
<evidence type="ECO:0000256" key="15">
    <source>
        <dbReference type="ARBA" id="ARBA00037219"/>
    </source>
</evidence>
<evidence type="ECO:0000256" key="1">
    <source>
        <dbReference type="ARBA" id="ARBA00000085"/>
    </source>
</evidence>
<evidence type="ECO:0000256" key="5">
    <source>
        <dbReference type="ARBA" id="ARBA00022553"/>
    </source>
</evidence>
<dbReference type="RefSeq" id="WP_245881974.1">
    <property type="nucleotide sequence ID" value="NZ_QJJR01000005.1"/>
</dbReference>
<evidence type="ECO:0000256" key="14">
    <source>
        <dbReference type="ARBA" id="ARBA00023136"/>
    </source>
</evidence>
<dbReference type="GO" id="GO:0005886">
    <property type="term" value="C:plasma membrane"/>
    <property type="evidence" value="ECO:0007669"/>
    <property type="project" value="UniProtKB-SubCell"/>
</dbReference>
<dbReference type="EMBL" id="QJJR01000005">
    <property type="protein sequence ID" value="PXW91520.1"/>
    <property type="molecule type" value="Genomic_DNA"/>
</dbReference>
<dbReference type="FunFam" id="3.30.565.10:FF:000006">
    <property type="entry name" value="Sensor histidine kinase WalK"/>
    <property type="match status" value="1"/>
</dbReference>
<dbReference type="SMART" id="SM00304">
    <property type="entry name" value="HAMP"/>
    <property type="match status" value="1"/>
</dbReference>
<reference evidence="20 21" key="1">
    <citation type="submission" date="2018-05" db="EMBL/GenBank/DDBJ databases">
        <title>Genomic Encyclopedia of Type Strains, Phase IV (KMG-IV): sequencing the most valuable type-strain genomes for metagenomic binning, comparative biology and taxonomic classification.</title>
        <authorList>
            <person name="Goeker M."/>
        </authorList>
    </citation>
    <scope>NUCLEOTIDE SEQUENCE [LARGE SCALE GENOMIC DNA]</scope>
    <source>
        <strain evidence="20 21">DSM 22440</strain>
    </source>
</reference>
<evidence type="ECO:0000256" key="11">
    <source>
        <dbReference type="ARBA" id="ARBA00022989"/>
    </source>
</evidence>
<dbReference type="PROSITE" id="PS50109">
    <property type="entry name" value="HIS_KIN"/>
    <property type="match status" value="1"/>
</dbReference>
<dbReference type="CDD" id="cd00075">
    <property type="entry name" value="HATPase"/>
    <property type="match status" value="1"/>
</dbReference>
<dbReference type="Gene3D" id="1.10.287.130">
    <property type="match status" value="1"/>
</dbReference>
<comment type="caution">
    <text evidence="20">The sequence shown here is derived from an EMBL/GenBank/DDBJ whole genome shotgun (WGS) entry which is preliminary data.</text>
</comment>
<dbReference type="InterPro" id="IPR036890">
    <property type="entry name" value="HATPase_C_sf"/>
</dbReference>
<keyword evidence="14 17" id="KW-0472">Membrane</keyword>
<evidence type="ECO:0000313" key="20">
    <source>
        <dbReference type="EMBL" id="PXW91520.1"/>
    </source>
</evidence>
<keyword evidence="8" id="KW-0547">Nucleotide-binding</keyword>
<evidence type="ECO:0000259" key="19">
    <source>
        <dbReference type="PROSITE" id="PS50885"/>
    </source>
</evidence>
<protein>
    <recommendedName>
        <fullName evidence="16">Heme sensor protein HssS</fullName>
        <ecNumber evidence="3">2.7.13.3</ecNumber>
    </recommendedName>
</protein>
<dbReference type="GO" id="GO:0000155">
    <property type="term" value="F:phosphorelay sensor kinase activity"/>
    <property type="evidence" value="ECO:0007669"/>
    <property type="project" value="InterPro"/>
</dbReference>
<sequence>MMKRSLYWKFVFIFIIGVGLSVIISYAITTHFFQNQTAFKAELNSATQGVTAIIETVDPEEHEELLPIFEDLGLAVEVLSHEELVIFGLQHKYLEEPLHESEINTLTSRSARIIDYTDTELRRDIVTLVDVEGEPMYARITLDYYEDMQAIRRLMIQVLIFVLLSGSVIILFISRYFVRSIQQITRAAEQLTHGDFEVNLKTEREDELGQLMEQFNQMAQALKNVDEMRKTFVSNVSHEIQSPLTSIKGYTRAIKDGVVSVDQQDKYLGIIYDEADRLSRLSEHLLKMTKLDQDAYPINKQPYRLDEQIRRIVLKTEPQWQEKHILVELNLEPLTLALDEDLMEQVWLNLIVNAIRYNKPGGSIYINHYQEESNHVFRINDTGIGIPDEEIPFVFDRFYKVDSSRTGVDSGSGLGLSIVKRIVMLHEGRTDCISQEGVGTTFFVRLPKS</sequence>
<feature type="transmembrane region" description="Helical" evidence="17">
    <location>
        <begin position="158"/>
        <end position="178"/>
    </location>
</feature>
<feature type="domain" description="HAMP" evidence="19">
    <location>
        <begin position="175"/>
        <end position="227"/>
    </location>
</feature>
<evidence type="ECO:0000256" key="2">
    <source>
        <dbReference type="ARBA" id="ARBA00004651"/>
    </source>
</evidence>
<accession>A0A2V3WBR3</accession>
<evidence type="ECO:0000256" key="16">
    <source>
        <dbReference type="ARBA" id="ARBA00040841"/>
    </source>
</evidence>
<dbReference type="CDD" id="cd00082">
    <property type="entry name" value="HisKA"/>
    <property type="match status" value="1"/>
</dbReference>
<keyword evidence="4" id="KW-1003">Cell membrane</keyword>
<keyword evidence="10" id="KW-0067">ATP-binding</keyword>
<keyword evidence="9 20" id="KW-0418">Kinase</keyword>
<dbReference type="Proteomes" id="UP000247922">
    <property type="component" value="Unassembled WGS sequence"/>
</dbReference>
<organism evidence="20 21">
    <name type="scientific">Streptohalobacillus salinus</name>
    <dbReference type="NCBI Taxonomy" id="621096"/>
    <lineage>
        <taxon>Bacteria</taxon>
        <taxon>Bacillati</taxon>
        <taxon>Bacillota</taxon>
        <taxon>Bacilli</taxon>
        <taxon>Bacillales</taxon>
        <taxon>Bacillaceae</taxon>
        <taxon>Streptohalobacillus</taxon>
    </lineage>
</organism>
<evidence type="ECO:0000256" key="4">
    <source>
        <dbReference type="ARBA" id="ARBA00022475"/>
    </source>
</evidence>
<proteinExistence type="predicted"/>
<dbReference type="CDD" id="cd06225">
    <property type="entry name" value="HAMP"/>
    <property type="match status" value="1"/>
</dbReference>
<dbReference type="EC" id="2.7.13.3" evidence="3"/>
<comment type="catalytic activity">
    <reaction evidence="1">
        <text>ATP + protein L-histidine = ADP + protein N-phospho-L-histidine.</text>
        <dbReference type="EC" id="2.7.13.3"/>
    </reaction>
</comment>
<dbReference type="InterPro" id="IPR004358">
    <property type="entry name" value="Sig_transdc_His_kin-like_C"/>
</dbReference>
<evidence type="ECO:0000256" key="12">
    <source>
        <dbReference type="ARBA" id="ARBA00023012"/>
    </source>
</evidence>
<dbReference type="SUPFAM" id="SSF55874">
    <property type="entry name" value="ATPase domain of HSP90 chaperone/DNA topoisomerase II/histidine kinase"/>
    <property type="match status" value="1"/>
</dbReference>
<evidence type="ECO:0000256" key="13">
    <source>
        <dbReference type="ARBA" id="ARBA00023026"/>
    </source>
</evidence>
<evidence type="ECO:0000256" key="3">
    <source>
        <dbReference type="ARBA" id="ARBA00012438"/>
    </source>
</evidence>
<keyword evidence="6" id="KW-0808">Transferase</keyword>
<evidence type="ECO:0000256" key="7">
    <source>
        <dbReference type="ARBA" id="ARBA00022692"/>
    </source>
</evidence>
<dbReference type="GO" id="GO:0005524">
    <property type="term" value="F:ATP binding"/>
    <property type="evidence" value="ECO:0007669"/>
    <property type="project" value="UniProtKB-KW"/>
</dbReference>
<evidence type="ECO:0000256" key="9">
    <source>
        <dbReference type="ARBA" id="ARBA00022777"/>
    </source>
</evidence>
<evidence type="ECO:0000313" key="21">
    <source>
        <dbReference type="Proteomes" id="UP000247922"/>
    </source>
</evidence>
<dbReference type="PANTHER" id="PTHR45528:SF11">
    <property type="entry name" value="HISTIDINE KINASE"/>
    <property type="match status" value="1"/>
</dbReference>
<name>A0A2V3WBR3_9BACI</name>
<keyword evidence="12" id="KW-0902">Two-component regulatory system</keyword>
<dbReference type="Pfam" id="PF02518">
    <property type="entry name" value="HATPase_c"/>
    <property type="match status" value="1"/>
</dbReference>
<dbReference type="SUPFAM" id="SSF47384">
    <property type="entry name" value="Homodimeric domain of signal transducing histidine kinase"/>
    <property type="match status" value="1"/>
</dbReference>